<protein>
    <submittedName>
        <fullName evidence="5">MerR family transcriptional regulator</fullName>
    </submittedName>
</protein>
<evidence type="ECO:0000256" key="3">
    <source>
        <dbReference type="ARBA" id="ARBA00023163"/>
    </source>
</evidence>
<keyword evidence="6" id="KW-1185">Reference proteome</keyword>
<dbReference type="InterPro" id="IPR047057">
    <property type="entry name" value="MerR_fam"/>
</dbReference>
<dbReference type="EMBL" id="VAVZ01000043">
    <property type="protein sequence ID" value="TLP93591.1"/>
    <property type="molecule type" value="Genomic_DNA"/>
</dbReference>
<dbReference type="Pfam" id="PF13411">
    <property type="entry name" value="MerR_1"/>
    <property type="match status" value="1"/>
</dbReference>
<evidence type="ECO:0000259" key="4">
    <source>
        <dbReference type="PROSITE" id="PS50937"/>
    </source>
</evidence>
<keyword evidence="2" id="KW-0238">DNA-binding</keyword>
<dbReference type="PANTHER" id="PTHR30204:SF94">
    <property type="entry name" value="HEAVY METAL-DEPENDENT TRANSCRIPTIONAL REGULATOR HI_0293-RELATED"/>
    <property type="match status" value="1"/>
</dbReference>
<accession>A0A5R9B7V4</accession>
<keyword evidence="1" id="KW-0805">Transcription regulation</keyword>
<dbReference type="RefSeq" id="WP_138254009.1">
    <property type="nucleotide sequence ID" value="NZ_VAVZ01000043.1"/>
</dbReference>
<sequence>MRISEVTARTGVPATTLRYYEDLGLITSQRGPNGYRDYDQTVIEQLEFIATAKKLDLGLEEVRWLSQVTATGTCTAVRENLRPVLADRLAHVEENIQRLTRMRALITEELDHVVSCPDTDQPCKSECAFQSLAKMG</sequence>
<dbReference type="GO" id="GO:0003700">
    <property type="term" value="F:DNA-binding transcription factor activity"/>
    <property type="evidence" value="ECO:0007669"/>
    <property type="project" value="InterPro"/>
</dbReference>
<keyword evidence="3" id="KW-0804">Transcription</keyword>
<comment type="caution">
    <text evidence="5">The sequence shown here is derived from an EMBL/GenBank/DDBJ whole genome shotgun (WGS) entry which is preliminary data.</text>
</comment>
<dbReference type="SMART" id="SM00422">
    <property type="entry name" value="HTH_MERR"/>
    <property type="match status" value="1"/>
</dbReference>
<evidence type="ECO:0000313" key="6">
    <source>
        <dbReference type="Proteomes" id="UP000310458"/>
    </source>
</evidence>
<dbReference type="GO" id="GO:0003677">
    <property type="term" value="F:DNA binding"/>
    <property type="evidence" value="ECO:0007669"/>
    <property type="project" value="UniProtKB-KW"/>
</dbReference>
<evidence type="ECO:0000256" key="2">
    <source>
        <dbReference type="ARBA" id="ARBA00023125"/>
    </source>
</evidence>
<reference evidence="5 6" key="1">
    <citation type="submission" date="2019-05" db="EMBL/GenBank/DDBJ databases">
        <title>Nesterenkonia sp. GY074 isolated from the Southern Atlantic Ocean.</title>
        <authorList>
            <person name="Zhang G."/>
        </authorList>
    </citation>
    <scope>NUCLEOTIDE SEQUENCE [LARGE SCALE GENOMIC DNA]</scope>
    <source>
        <strain evidence="5 6">GY074</strain>
    </source>
</reference>
<dbReference type="PROSITE" id="PS50937">
    <property type="entry name" value="HTH_MERR_2"/>
    <property type="match status" value="1"/>
</dbReference>
<dbReference type="Gene3D" id="1.10.1660.10">
    <property type="match status" value="1"/>
</dbReference>
<dbReference type="InterPro" id="IPR009061">
    <property type="entry name" value="DNA-bd_dom_put_sf"/>
</dbReference>
<dbReference type="InterPro" id="IPR000551">
    <property type="entry name" value="MerR-type_HTH_dom"/>
</dbReference>
<evidence type="ECO:0000256" key="1">
    <source>
        <dbReference type="ARBA" id="ARBA00023015"/>
    </source>
</evidence>
<proteinExistence type="predicted"/>
<dbReference type="PANTHER" id="PTHR30204">
    <property type="entry name" value="REDOX-CYCLING DRUG-SENSING TRANSCRIPTIONAL ACTIVATOR SOXR"/>
    <property type="match status" value="1"/>
</dbReference>
<dbReference type="PRINTS" id="PR00040">
    <property type="entry name" value="HTHMERR"/>
</dbReference>
<evidence type="ECO:0000313" key="5">
    <source>
        <dbReference type="EMBL" id="TLP93591.1"/>
    </source>
</evidence>
<dbReference type="Proteomes" id="UP000310458">
    <property type="component" value="Unassembled WGS sequence"/>
</dbReference>
<name>A0A5R9B7V4_9MICC</name>
<dbReference type="AlphaFoldDB" id="A0A5R9B7V4"/>
<feature type="domain" description="HTH merR-type" evidence="4">
    <location>
        <begin position="1"/>
        <end position="68"/>
    </location>
</feature>
<dbReference type="SUPFAM" id="SSF46955">
    <property type="entry name" value="Putative DNA-binding domain"/>
    <property type="match status" value="1"/>
</dbReference>
<gene>
    <name evidence="5" type="ORF">FEF26_13205</name>
</gene>
<organism evidence="5 6">
    <name type="scientific">Nesterenkonia salmonea</name>
    <dbReference type="NCBI Taxonomy" id="1804987"/>
    <lineage>
        <taxon>Bacteria</taxon>
        <taxon>Bacillati</taxon>
        <taxon>Actinomycetota</taxon>
        <taxon>Actinomycetes</taxon>
        <taxon>Micrococcales</taxon>
        <taxon>Micrococcaceae</taxon>
        <taxon>Nesterenkonia</taxon>
    </lineage>
</organism>
<dbReference type="OrthoDB" id="5242095at2"/>